<dbReference type="CDD" id="cd06261">
    <property type="entry name" value="TM_PBP2"/>
    <property type="match status" value="1"/>
</dbReference>
<dbReference type="Proteomes" id="UP000282930">
    <property type="component" value="Chromosome"/>
</dbReference>
<feature type="transmembrane region" description="Helical" evidence="7">
    <location>
        <begin position="264"/>
        <end position="284"/>
    </location>
</feature>
<dbReference type="PANTHER" id="PTHR30193:SF37">
    <property type="entry name" value="INNER MEMBRANE ABC TRANSPORTER PERMEASE PROTEIN YCJO"/>
    <property type="match status" value="1"/>
</dbReference>
<evidence type="ECO:0000313" key="10">
    <source>
        <dbReference type="Proteomes" id="UP000282930"/>
    </source>
</evidence>
<dbReference type="AlphaFoldDB" id="A0A3T0D2Q2"/>
<evidence type="ECO:0000256" key="5">
    <source>
        <dbReference type="ARBA" id="ARBA00022989"/>
    </source>
</evidence>
<dbReference type="SUPFAM" id="SSF161098">
    <property type="entry name" value="MetI-like"/>
    <property type="match status" value="1"/>
</dbReference>
<keyword evidence="10" id="KW-1185">Reference proteome</keyword>
<dbReference type="KEGG" id="ccha:ELD05_00635"/>
<comment type="similarity">
    <text evidence="7">Belongs to the binding-protein-dependent transport system permease family.</text>
</comment>
<evidence type="ECO:0000256" key="2">
    <source>
        <dbReference type="ARBA" id="ARBA00022448"/>
    </source>
</evidence>
<keyword evidence="4 7" id="KW-0812">Transmembrane</keyword>
<dbReference type="PANTHER" id="PTHR30193">
    <property type="entry name" value="ABC TRANSPORTER PERMEASE PROTEIN"/>
    <property type="match status" value="1"/>
</dbReference>
<dbReference type="InterPro" id="IPR000515">
    <property type="entry name" value="MetI-like"/>
</dbReference>
<evidence type="ECO:0000256" key="7">
    <source>
        <dbReference type="RuleBase" id="RU363032"/>
    </source>
</evidence>
<dbReference type="Pfam" id="PF00528">
    <property type="entry name" value="BPD_transp_1"/>
    <property type="match status" value="1"/>
</dbReference>
<feature type="transmembrane region" description="Helical" evidence="7">
    <location>
        <begin position="109"/>
        <end position="129"/>
    </location>
</feature>
<feature type="domain" description="ABC transmembrane type-1" evidence="8">
    <location>
        <begin position="70"/>
        <end position="285"/>
    </location>
</feature>
<keyword evidence="3" id="KW-1003">Cell membrane</keyword>
<evidence type="ECO:0000313" key="9">
    <source>
        <dbReference type="EMBL" id="AZT89309.1"/>
    </source>
</evidence>
<reference evidence="9 10" key="1">
    <citation type="submission" date="2018-12" db="EMBL/GenBank/DDBJ databases">
        <title>Genome sequence from the cellulolytic species, Caldicellulosiruptor changbaiensis.</title>
        <authorList>
            <person name="Blumer-Schuette S.E."/>
            <person name="Mendoza C."/>
        </authorList>
    </citation>
    <scope>NUCLEOTIDE SEQUENCE [LARGE SCALE GENOMIC DNA]</scope>
    <source>
        <strain evidence="9 10">CBS-Z</strain>
    </source>
</reference>
<dbReference type="EMBL" id="CP034791">
    <property type="protein sequence ID" value="AZT89309.1"/>
    <property type="molecule type" value="Genomic_DNA"/>
</dbReference>
<feature type="transmembrane region" description="Helical" evidence="7">
    <location>
        <begin position="12"/>
        <end position="40"/>
    </location>
</feature>
<evidence type="ECO:0000256" key="1">
    <source>
        <dbReference type="ARBA" id="ARBA00004651"/>
    </source>
</evidence>
<gene>
    <name evidence="9" type="ORF">ELD05_00635</name>
</gene>
<sequence length="294" mass="33263">MERQLFKPSSRVFIAYLSLPVLWYLFVVVVPLVLAIRYSLYEWSGGPKMRFVGLSNYIQLIHDYDFWFSFKNNLIITLLCIIGQIGIAFILAALMTTRVLKFKEFHRTVIFLPVVLSPVVIGFIWMLMYNQQIGILNWVLRAIGLGSLVRPWLDDPKLVIYSVSVPLIWQYIGFYLVILMASLQSIPKEIFEAAEIDGADGFKRTIYVILPLLSDTLKVSIMLCIAGNMKVFDHIYVMTGGGPGKSSMVMAQYAYNNSFIMFKLGYGATISVGILVLSLAIILLSRRLMGGSEK</sequence>
<feature type="transmembrane region" description="Helical" evidence="7">
    <location>
        <begin position="74"/>
        <end position="97"/>
    </location>
</feature>
<protein>
    <submittedName>
        <fullName evidence="9">Sugar ABC transporter permease</fullName>
    </submittedName>
</protein>
<keyword evidence="2 7" id="KW-0813">Transport</keyword>
<keyword evidence="6 7" id="KW-0472">Membrane</keyword>
<comment type="subcellular location">
    <subcellularLocation>
        <location evidence="1 7">Cell membrane</location>
        <topology evidence="1 7">Multi-pass membrane protein</topology>
    </subcellularLocation>
</comment>
<dbReference type="InterPro" id="IPR051393">
    <property type="entry name" value="ABC_transporter_permease"/>
</dbReference>
<evidence type="ECO:0000256" key="4">
    <source>
        <dbReference type="ARBA" id="ARBA00022692"/>
    </source>
</evidence>
<dbReference type="Gene3D" id="1.10.3720.10">
    <property type="entry name" value="MetI-like"/>
    <property type="match status" value="1"/>
</dbReference>
<dbReference type="GO" id="GO:0005886">
    <property type="term" value="C:plasma membrane"/>
    <property type="evidence" value="ECO:0007669"/>
    <property type="project" value="UniProtKB-SubCell"/>
</dbReference>
<dbReference type="RefSeq" id="WP_127350931.1">
    <property type="nucleotide sequence ID" value="NZ_CP034791.1"/>
</dbReference>
<accession>A0A3T0D2Q2</accession>
<evidence type="ECO:0000256" key="6">
    <source>
        <dbReference type="ARBA" id="ARBA00023136"/>
    </source>
</evidence>
<name>A0A3T0D2Q2_9FIRM</name>
<feature type="transmembrane region" description="Helical" evidence="7">
    <location>
        <begin position="158"/>
        <end position="181"/>
    </location>
</feature>
<dbReference type="GO" id="GO:0055085">
    <property type="term" value="P:transmembrane transport"/>
    <property type="evidence" value="ECO:0007669"/>
    <property type="project" value="InterPro"/>
</dbReference>
<keyword evidence="5 7" id="KW-1133">Transmembrane helix</keyword>
<dbReference type="InterPro" id="IPR035906">
    <property type="entry name" value="MetI-like_sf"/>
</dbReference>
<organism evidence="9 10">
    <name type="scientific">Caldicellulosiruptor changbaiensis</name>
    <dbReference type="NCBI Taxonomy" id="1222016"/>
    <lineage>
        <taxon>Bacteria</taxon>
        <taxon>Bacillati</taxon>
        <taxon>Bacillota</taxon>
        <taxon>Bacillota incertae sedis</taxon>
        <taxon>Caldicellulosiruptorales</taxon>
        <taxon>Caldicellulosiruptoraceae</taxon>
        <taxon>Caldicellulosiruptor</taxon>
    </lineage>
</organism>
<dbReference type="PROSITE" id="PS50928">
    <property type="entry name" value="ABC_TM1"/>
    <property type="match status" value="1"/>
</dbReference>
<proteinExistence type="inferred from homology"/>
<evidence type="ECO:0000259" key="8">
    <source>
        <dbReference type="PROSITE" id="PS50928"/>
    </source>
</evidence>
<evidence type="ECO:0000256" key="3">
    <source>
        <dbReference type="ARBA" id="ARBA00022475"/>
    </source>
</evidence>